<gene>
    <name evidence="1" type="ORF">DPMN_088036</name>
</gene>
<organism evidence="1 2">
    <name type="scientific">Dreissena polymorpha</name>
    <name type="common">Zebra mussel</name>
    <name type="synonym">Mytilus polymorpha</name>
    <dbReference type="NCBI Taxonomy" id="45954"/>
    <lineage>
        <taxon>Eukaryota</taxon>
        <taxon>Metazoa</taxon>
        <taxon>Spiralia</taxon>
        <taxon>Lophotrochozoa</taxon>
        <taxon>Mollusca</taxon>
        <taxon>Bivalvia</taxon>
        <taxon>Autobranchia</taxon>
        <taxon>Heteroconchia</taxon>
        <taxon>Euheterodonta</taxon>
        <taxon>Imparidentia</taxon>
        <taxon>Neoheterodontei</taxon>
        <taxon>Myida</taxon>
        <taxon>Dreissenoidea</taxon>
        <taxon>Dreissenidae</taxon>
        <taxon>Dreissena</taxon>
    </lineage>
</organism>
<sequence length="84" mass="9580">MNARVNFILTLSNLQLSFEYRQDGSIFTDFLCFIYRRDPWKEEKGTGGPKGARVPKRASVGDAPAERLCICLGVDNENKVHRVY</sequence>
<comment type="caution">
    <text evidence="1">The sequence shown here is derived from an EMBL/GenBank/DDBJ whole genome shotgun (WGS) entry which is preliminary data.</text>
</comment>
<evidence type="ECO:0000313" key="2">
    <source>
        <dbReference type="Proteomes" id="UP000828390"/>
    </source>
</evidence>
<proteinExistence type="predicted"/>
<name>A0A9D4KUB5_DREPO</name>
<dbReference type="EMBL" id="JAIWYP010000003">
    <property type="protein sequence ID" value="KAH3845749.1"/>
    <property type="molecule type" value="Genomic_DNA"/>
</dbReference>
<accession>A0A9D4KUB5</accession>
<evidence type="ECO:0000313" key="1">
    <source>
        <dbReference type="EMBL" id="KAH3845749.1"/>
    </source>
</evidence>
<keyword evidence="2" id="KW-1185">Reference proteome</keyword>
<protein>
    <submittedName>
        <fullName evidence="1">Uncharacterized protein</fullName>
    </submittedName>
</protein>
<dbReference type="Proteomes" id="UP000828390">
    <property type="component" value="Unassembled WGS sequence"/>
</dbReference>
<dbReference type="AlphaFoldDB" id="A0A9D4KUB5"/>
<reference evidence="1" key="1">
    <citation type="journal article" date="2019" name="bioRxiv">
        <title>The Genome of the Zebra Mussel, Dreissena polymorpha: A Resource for Invasive Species Research.</title>
        <authorList>
            <person name="McCartney M.A."/>
            <person name="Auch B."/>
            <person name="Kono T."/>
            <person name="Mallez S."/>
            <person name="Zhang Y."/>
            <person name="Obille A."/>
            <person name="Becker A."/>
            <person name="Abrahante J.E."/>
            <person name="Garbe J."/>
            <person name="Badalamenti J.P."/>
            <person name="Herman A."/>
            <person name="Mangelson H."/>
            <person name="Liachko I."/>
            <person name="Sullivan S."/>
            <person name="Sone E.D."/>
            <person name="Koren S."/>
            <person name="Silverstein K.A.T."/>
            <person name="Beckman K.B."/>
            <person name="Gohl D.M."/>
        </authorList>
    </citation>
    <scope>NUCLEOTIDE SEQUENCE</scope>
    <source>
        <strain evidence="1">Duluth1</strain>
        <tissue evidence="1">Whole animal</tissue>
    </source>
</reference>
<reference evidence="1" key="2">
    <citation type="submission" date="2020-11" db="EMBL/GenBank/DDBJ databases">
        <authorList>
            <person name="McCartney M.A."/>
            <person name="Auch B."/>
            <person name="Kono T."/>
            <person name="Mallez S."/>
            <person name="Becker A."/>
            <person name="Gohl D.M."/>
            <person name="Silverstein K.A.T."/>
            <person name="Koren S."/>
            <person name="Bechman K.B."/>
            <person name="Herman A."/>
            <person name="Abrahante J.E."/>
            <person name="Garbe J."/>
        </authorList>
    </citation>
    <scope>NUCLEOTIDE SEQUENCE</scope>
    <source>
        <strain evidence="1">Duluth1</strain>
        <tissue evidence="1">Whole animal</tissue>
    </source>
</reference>